<keyword evidence="1" id="KW-0732">Signal</keyword>
<feature type="non-terminal residue" evidence="2">
    <location>
        <position position="1"/>
    </location>
</feature>
<name>A0A8S4G0S8_PLUXY</name>
<reference evidence="2" key="1">
    <citation type="submission" date="2020-11" db="EMBL/GenBank/DDBJ databases">
        <authorList>
            <person name="Whiteford S."/>
        </authorList>
    </citation>
    <scope>NUCLEOTIDE SEQUENCE</scope>
</reference>
<protein>
    <submittedName>
        <fullName evidence="2">(diamondback moth) hypothetical protein</fullName>
    </submittedName>
</protein>
<feature type="chain" id="PRO_5035723091" evidence="1">
    <location>
        <begin position="17"/>
        <end position="64"/>
    </location>
</feature>
<organism evidence="2 3">
    <name type="scientific">Plutella xylostella</name>
    <name type="common">Diamondback moth</name>
    <name type="synonym">Plutella maculipennis</name>
    <dbReference type="NCBI Taxonomy" id="51655"/>
    <lineage>
        <taxon>Eukaryota</taxon>
        <taxon>Metazoa</taxon>
        <taxon>Ecdysozoa</taxon>
        <taxon>Arthropoda</taxon>
        <taxon>Hexapoda</taxon>
        <taxon>Insecta</taxon>
        <taxon>Pterygota</taxon>
        <taxon>Neoptera</taxon>
        <taxon>Endopterygota</taxon>
        <taxon>Lepidoptera</taxon>
        <taxon>Glossata</taxon>
        <taxon>Ditrysia</taxon>
        <taxon>Yponomeutoidea</taxon>
        <taxon>Plutellidae</taxon>
        <taxon>Plutella</taxon>
    </lineage>
</organism>
<dbReference type="AlphaFoldDB" id="A0A8S4G0S8"/>
<evidence type="ECO:0000256" key="1">
    <source>
        <dbReference type="SAM" id="SignalP"/>
    </source>
</evidence>
<keyword evidence="3" id="KW-1185">Reference proteome</keyword>
<gene>
    <name evidence="2" type="ORF">PLXY2_LOCUS12158</name>
</gene>
<dbReference type="Proteomes" id="UP000653454">
    <property type="component" value="Unassembled WGS sequence"/>
</dbReference>
<accession>A0A8S4G0S8</accession>
<feature type="signal peptide" evidence="1">
    <location>
        <begin position="1"/>
        <end position="16"/>
    </location>
</feature>
<sequence>MVLFWTLLCFGRHVKPWVPVAASAAVVKPSQRPSGGLKTSDSRVALLPDNFSALYSFKNGDTAS</sequence>
<comment type="caution">
    <text evidence="2">The sequence shown here is derived from an EMBL/GenBank/DDBJ whole genome shotgun (WGS) entry which is preliminary data.</text>
</comment>
<proteinExistence type="predicted"/>
<evidence type="ECO:0000313" key="3">
    <source>
        <dbReference type="Proteomes" id="UP000653454"/>
    </source>
</evidence>
<dbReference type="EMBL" id="CAJHNJ030000069">
    <property type="protein sequence ID" value="CAG9133899.1"/>
    <property type="molecule type" value="Genomic_DNA"/>
</dbReference>
<evidence type="ECO:0000313" key="2">
    <source>
        <dbReference type="EMBL" id="CAG9133899.1"/>
    </source>
</evidence>